<evidence type="ECO:0000313" key="3">
    <source>
        <dbReference type="Proteomes" id="UP001604277"/>
    </source>
</evidence>
<gene>
    <name evidence="2" type="ORF">Fot_30238</name>
</gene>
<feature type="region of interest" description="Disordered" evidence="1">
    <location>
        <begin position="82"/>
        <end position="105"/>
    </location>
</feature>
<protein>
    <submittedName>
        <fullName evidence="2">Uncharacterized protein</fullName>
    </submittedName>
</protein>
<accession>A0ABD1TU58</accession>
<name>A0ABD1TU58_9LAMI</name>
<comment type="caution">
    <text evidence="2">The sequence shown here is derived from an EMBL/GenBank/DDBJ whole genome shotgun (WGS) entry which is preliminary data.</text>
</comment>
<sequence>MERDLHKKLANMKQALFDQSVLPERREITVLLGIRLANRKLYSQRALSEHSVKVYINLALDIAWHPVTMELSFGPVSAEQLNPLQPKDAPLHHRMSVTKKDRNMG</sequence>
<reference evidence="3" key="1">
    <citation type="submission" date="2024-07" db="EMBL/GenBank/DDBJ databases">
        <title>Two chromosome-level genome assemblies of Korean endemic species Abeliophyllum distichum and Forsythia ovata (Oleaceae).</title>
        <authorList>
            <person name="Jang H."/>
        </authorList>
    </citation>
    <scope>NUCLEOTIDE SEQUENCE [LARGE SCALE GENOMIC DNA]</scope>
</reference>
<evidence type="ECO:0000313" key="2">
    <source>
        <dbReference type="EMBL" id="KAL2516267.1"/>
    </source>
</evidence>
<dbReference type="AlphaFoldDB" id="A0ABD1TU58"/>
<evidence type="ECO:0000256" key="1">
    <source>
        <dbReference type="SAM" id="MobiDB-lite"/>
    </source>
</evidence>
<keyword evidence="3" id="KW-1185">Reference proteome</keyword>
<dbReference type="EMBL" id="JBFOLJ010000008">
    <property type="protein sequence ID" value="KAL2516267.1"/>
    <property type="molecule type" value="Genomic_DNA"/>
</dbReference>
<proteinExistence type="predicted"/>
<dbReference type="Proteomes" id="UP001604277">
    <property type="component" value="Unassembled WGS sequence"/>
</dbReference>
<organism evidence="2 3">
    <name type="scientific">Forsythia ovata</name>
    <dbReference type="NCBI Taxonomy" id="205694"/>
    <lineage>
        <taxon>Eukaryota</taxon>
        <taxon>Viridiplantae</taxon>
        <taxon>Streptophyta</taxon>
        <taxon>Embryophyta</taxon>
        <taxon>Tracheophyta</taxon>
        <taxon>Spermatophyta</taxon>
        <taxon>Magnoliopsida</taxon>
        <taxon>eudicotyledons</taxon>
        <taxon>Gunneridae</taxon>
        <taxon>Pentapetalae</taxon>
        <taxon>asterids</taxon>
        <taxon>lamiids</taxon>
        <taxon>Lamiales</taxon>
        <taxon>Oleaceae</taxon>
        <taxon>Forsythieae</taxon>
        <taxon>Forsythia</taxon>
    </lineage>
</organism>